<reference evidence="2 3" key="1">
    <citation type="submission" date="2016-12" db="EMBL/GenBank/DDBJ databases">
        <authorList>
            <person name="Song W.-J."/>
            <person name="Kurnit D.M."/>
        </authorList>
    </citation>
    <scope>NUCLEOTIDE SEQUENCE [LARGE SCALE GENOMIC DNA]</scope>
    <source>
        <strain evidence="2 3">DSM 19599</strain>
    </source>
</reference>
<keyword evidence="3" id="KW-1185">Reference proteome</keyword>
<feature type="transmembrane region" description="Helical" evidence="1">
    <location>
        <begin position="91"/>
        <end position="111"/>
    </location>
</feature>
<name>A0A1M7ZK20_9HYPH</name>
<gene>
    <name evidence="2" type="ORF">SAMN02745172_02052</name>
</gene>
<keyword evidence="1" id="KW-1133">Transmembrane helix</keyword>
<keyword evidence="1" id="KW-0472">Membrane</keyword>
<proteinExistence type="predicted"/>
<sequence>MKTPDPSAGRPSRPKPPLAAAVVLWLAIAVAFLGLLASPVFWIGIPFLFDAPGSMENPIMGFLVAGILALPAVSIAMAVIAVLALRRYRRFRLVFAVLLGVGWVAYMAGVLETLEVRCGGTFNCQPPA</sequence>
<feature type="transmembrane region" description="Helical" evidence="1">
    <location>
        <begin position="59"/>
        <end position="84"/>
    </location>
</feature>
<accession>A0A1M7ZK20</accession>
<protein>
    <submittedName>
        <fullName evidence="2">Uncharacterized protein</fullName>
    </submittedName>
</protein>
<keyword evidence="1" id="KW-0812">Transmembrane</keyword>
<feature type="transmembrane region" description="Helical" evidence="1">
    <location>
        <begin position="21"/>
        <end position="47"/>
    </location>
</feature>
<dbReference type="AlphaFoldDB" id="A0A1M7ZK20"/>
<evidence type="ECO:0000256" key="1">
    <source>
        <dbReference type="SAM" id="Phobius"/>
    </source>
</evidence>
<dbReference type="EMBL" id="FRXO01000003">
    <property type="protein sequence ID" value="SHO65265.1"/>
    <property type="molecule type" value="Genomic_DNA"/>
</dbReference>
<dbReference type="RefSeq" id="WP_073628130.1">
    <property type="nucleotide sequence ID" value="NZ_FRXO01000003.1"/>
</dbReference>
<dbReference type="Proteomes" id="UP000186406">
    <property type="component" value="Unassembled WGS sequence"/>
</dbReference>
<organism evidence="2 3">
    <name type="scientific">Pseudoxanthobacter soli DSM 19599</name>
    <dbReference type="NCBI Taxonomy" id="1123029"/>
    <lineage>
        <taxon>Bacteria</taxon>
        <taxon>Pseudomonadati</taxon>
        <taxon>Pseudomonadota</taxon>
        <taxon>Alphaproteobacteria</taxon>
        <taxon>Hyphomicrobiales</taxon>
        <taxon>Segnochrobactraceae</taxon>
        <taxon>Pseudoxanthobacter</taxon>
    </lineage>
</organism>
<evidence type="ECO:0000313" key="2">
    <source>
        <dbReference type="EMBL" id="SHO65265.1"/>
    </source>
</evidence>
<evidence type="ECO:0000313" key="3">
    <source>
        <dbReference type="Proteomes" id="UP000186406"/>
    </source>
</evidence>